<protein>
    <recommendedName>
        <fullName evidence="4">VWFD domain-containing protein</fullName>
    </recommendedName>
</protein>
<feature type="chain" id="PRO_5042926386" description="VWFD domain-containing protein" evidence="3">
    <location>
        <begin position="17"/>
        <end position="395"/>
    </location>
</feature>
<keyword evidence="2" id="KW-0325">Glycoprotein</keyword>
<evidence type="ECO:0000259" key="4">
    <source>
        <dbReference type="PROSITE" id="PS51233"/>
    </source>
</evidence>
<keyword evidence="3" id="KW-0732">Signal</keyword>
<dbReference type="PANTHER" id="PTHR11339">
    <property type="entry name" value="EXTRACELLULAR MATRIX GLYCOPROTEIN RELATED"/>
    <property type="match status" value="1"/>
</dbReference>
<dbReference type="PROSITE" id="PS51233">
    <property type="entry name" value="VWFD"/>
    <property type="match status" value="1"/>
</dbReference>
<evidence type="ECO:0000313" key="5">
    <source>
        <dbReference type="EMBL" id="KAK7068235.1"/>
    </source>
</evidence>
<gene>
    <name evidence="5" type="ORF">SK128_005775</name>
</gene>
<dbReference type="AlphaFoldDB" id="A0AAN8WL88"/>
<evidence type="ECO:0000256" key="1">
    <source>
        <dbReference type="ARBA" id="ARBA00023157"/>
    </source>
</evidence>
<accession>A0AAN8WL88</accession>
<reference evidence="5 6" key="1">
    <citation type="submission" date="2023-11" db="EMBL/GenBank/DDBJ databases">
        <title>Halocaridina rubra genome assembly.</title>
        <authorList>
            <person name="Smith C."/>
        </authorList>
    </citation>
    <scope>NUCLEOTIDE SEQUENCE [LARGE SCALE GENOMIC DNA]</scope>
    <source>
        <strain evidence="5">EP-1</strain>
        <tissue evidence="5">Whole</tissue>
    </source>
</reference>
<keyword evidence="6" id="KW-1185">Reference proteome</keyword>
<dbReference type="InterPro" id="IPR001846">
    <property type="entry name" value="VWF_type-D"/>
</dbReference>
<sequence length="395" mass="44453">MIILLLIFALVNFASAQESSVQHIKPTAPKNCCYGDGNLEHGEVAFSLPSHCFQLVCQNGLVQQQYVQKKGDKNCCEFNDLLYSDGSDLGGYCMTMRCSKGEWKPSGKIEKCCDHCYIYNDPHIHTFDGHNYDWHGICNYSIAQTGFSTKPKLGVYGKFQDCNSQASCLSYTTFKNDPNTAVTIFDREVLKPTVNGDEFVITDSVQPLTSSSGIHPVLSWKHGDCTFLLGSSNLLLLHCRHRLDLWVHPIHSDMLNGLCGHYNQHLGDDFTRRDGTVQRPLTYWPLAFPQSWLTSEQPDGRKCNPPCLNCNDKTIPDTTNDPCKANPGDRAKYLDLCRRSLEHLRDVEGFLQYIESCAFDVCVLYQAGGEGRQIKNWLSEVQKLVTVARNITKTS</sequence>
<evidence type="ECO:0000313" key="6">
    <source>
        <dbReference type="Proteomes" id="UP001381693"/>
    </source>
</evidence>
<evidence type="ECO:0000256" key="2">
    <source>
        <dbReference type="ARBA" id="ARBA00023180"/>
    </source>
</evidence>
<dbReference type="Proteomes" id="UP001381693">
    <property type="component" value="Unassembled WGS sequence"/>
</dbReference>
<dbReference type="InterPro" id="IPR050780">
    <property type="entry name" value="Mucin_vWF_Thrombospondin_sf"/>
</dbReference>
<dbReference type="SMART" id="SM00216">
    <property type="entry name" value="VWD"/>
    <property type="match status" value="1"/>
</dbReference>
<dbReference type="EMBL" id="JAXCGZ010017359">
    <property type="protein sequence ID" value="KAK7068235.1"/>
    <property type="molecule type" value="Genomic_DNA"/>
</dbReference>
<feature type="domain" description="VWFD" evidence="4">
    <location>
        <begin position="114"/>
        <end position="304"/>
    </location>
</feature>
<evidence type="ECO:0000256" key="3">
    <source>
        <dbReference type="SAM" id="SignalP"/>
    </source>
</evidence>
<comment type="caution">
    <text evidence="5">The sequence shown here is derived from an EMBL/GenBank/DDBJ whole genome shotgun (WGS) entry which is preliminary data.</text>
</comment>
<feature type="signal peptide" evidence="3">
    <location>
        <begin position="1"/>
        <end position="16"/>
    </location>
</feature>
<dbReference type="Pfam" id="PF00094">
    <property type="entry name" value="VWD"/>
    <property type="match status" value="1"/>
</dbReference>
<organism evidence="5 6">
    <name type="scientific">Halocaridina rubra</name>
    <name type="common">Hawaiian red shrimp</name>
    <dbReference type="NCBI Taxonomy" id="373956"/>
    <lineage>
        <taxon>Eukaryota</taxon>
        <taxon>Metazoa</taxon>
        <taxon>Ecdysozoa</taxon>
        <taxon>Arthropoda</taxon>
        <taxon>Crustacea</taxon>
        <taxon>Multicrustacea</taxon>
        <taxon>Malacostraca</taxon>
        <taxon>Eumalacostraca</taxon>
        <taxon>Eucarida</taxon>
        <taxon>Decapoda</taxon>
        <taxon>Pleocyemata</taxon>
        <taxon>Caridea</taxon>
        <taxon>Atyoidea</taxon>
        <taxon>Atyidae</taxon>
        <taxon>Halocaridina</taxon>
    </lineage>
</organism>
<keyword evidence="1" id="KW-1015">Disulfide bond</keyword>
<proteinExistence type="predicted"/>
<name>A0AAN8WL88_HALRR</name>